<keyword evidence="2" id="KW-1185">Reference proteome</keyword>
<dbReference type="Proteomes" id="UP000092445">
    <property type="component" value="Unassembled WGS sequence"/>
</dbReference>
<reference evidence="1" key="2">
    <citation type="submission" date="2020-05" db="UniProtKB">
        <authorList>
            <consortium name="EnsemblMetazoa"/>
        </authorList>
    </citation>
    <scope>IDENTIFICATION</scope>
    <source>
        <strain evidence="1">IAEA</strain>
    </source>
</reference>
<evidence type="ECO:0000313" key="2">
    <source>
        <dbReference type="Proteomes" id="UP000092445"/>
    </source>
</evidence>
<proteinExistence type="predicted"/>
<reference evidence="2" key="1">
    <citation type="submission" date="2014-03" db="EMBL/GenBank/DDBJ databases">
        <authorList>
            <person name="Aksoy S."/>
            <person name="Warren W."/>
            <person name="Wilson R.K."/>
        </authorList>
    </citation>
    <scope>NUCLEOTIDE SEQUENCE [LARGE SCALE GENOMIC DNA]</scope>
    <source>
        <strain evidence="2">IAEA</strain>
    </source>
</reference>
<protein>
    <submittedName>
        <fullName evidence="1">Uncharacterized protein</fullName>
    </submittedName>
</protein>
<dbReference type="EnsemblMetazoa" id="GPAI037346-RA">
    <property type="protein sequence ID" value="GPAI037346-PA"/>
    <property type="gene ID" value="GPAI037346"/>
</dbReference>
<evidence type="ECO:0000313" key="1">
    <source>
        <dbReference type="EnsemblMetazoa" id="GPAI037346-PA"/>
    </source>
</evidence>
<dbReference type="AlphaFoldDB" id="A0A1B0A872"/>
<dbReference type="VEuPathDB" id="VectorBase:GPAI037346"/>
<organism evidence="1 2">
    <name type="scientific">Glossina pallidipes</name>
    <name type="common">Tsetse fly</name>
    <dbReference type="NCBI Taxonomy" id="7398"/>
    <lineage>
        <taxon>Eukaryota</taxon>
        <taxon>Metazoa</taxon>
        <taxon>Ecdysozoa</taxon>
        <taxon>Arthropoda</taxon>
        <taxon>Hexapoda</taxon>
        <taxon>Insecta</taxon>
        <taxon>Pterygota</taxon>
        <taxon>Neoptera</taxon>
        <taxon>Endopterygota</taxon>
        <taxon>Diptera</taxon>
        <taxon>Brachycera</taxon>
        <taxon>Muscomorpha</taxon>
        <taxon>Hippoboscoidea</taxon>
        <taxon>Glossinidae</taxon>
        <taxon>Glossina</taxon>
    </lineage>
</organism>
<name>A0A1B0A872_GLOPL</name>
<accession>A0A1B0A872</accession>
<sequence>MIYLSIKYIDRFCITQNKPTQKSANAKLAKKKFVIERKRRDNVTTSMTSKFPKQQQNTIVYNVINMTRTSVRSNIYSLELTLSASLYELLLSVKFISLTIARPLPFANLWQVPDIHGHPHFLYKRKFHDNSLQLNCCILHMLRHCAKLRLVFRWLLALGPLSRSLE</sequence>